<gene>
    <name evidence="6" type="ORF">KQI88_03760</name>
</gene>
<evidence type="ECO:0000256" key="2">
    <source>
        <dbReference type="ARBA" id="ARBA00023015"/>
    </source>
</evidence>
<keyword evidence="4" id="KW-0804">Transcription</keyword>
<keyword evidence="3" id="KW-0238">DNA-binding</keyword>
<proteinExistence type="inferred from homology"/>
<protein>
    <submittedName>
        <fullName evidence="6">LysR family transcriptional regulator</fullName>
    </submittedName>
</protein>
<reference evidence="6 7" key="1">
    <citation type="submission" date="2021-06" db="EMBL/GenBank/DDBJ databases">
        <authorList>
            <person name="Sun Q."/>
            <person name="Li D."/>
        </authorList>
    </citation>
    <scope>NUCLEOTIDE SEQUENCE [LARGE SCALE GENOMIC DNA]</scope>
    <source>
        <strain evidence="6 7">MSJ-5</strain>
    </source>
</reference>
<sequence>MIDSRIVTFITVAKTKNFTRAAEILNLTQPGVYQQIQYLENYYEVKFIKKEGRILKLTEEGEFFLQYAKEIINISAEMERNLRNGAPTIKRHNIAATMTIGGYVIPSILGDYKKDNPNINIALSVNNTNIILKKIVDREVELALIEGPFDKIKFKYKKFKEDELVLAVSSKHDFAKRESVKLNEVLKGNLLLREPGSGTREIFEGELISHGYSTDTISGCMEVGSISAIVSLVKANVGYTIISKEAIKKETSKGTIVIVPIDNFRMYRDFNFVYLYEKEIDFIDNFIEFCCNYDGLK</sequence>
<dbReference type="PANTHER" id="PTHR30126:SF40">
    <property type="entry name" value="HTH-TYPE TRANSCRIPTIONAL REGULATOR GLTR"/>
    <property type="match status" value="1"/>
</dbReference>
<organism evidence="6 7">
    <name type="scientific">Alkaliphilus flagellatus</name>
    <dbReference type="NCBI Taxonomy" id="2841507"/>
    <lineage>
        <taxon>Bacteria</taxon>
        <taxon>Bacillati</taxon>
        <taxon>Bacillota</taxon>
        <taxon>Clostridia</taxon>
        <taxon>Peptostreptococcales</taxon>
        <taxon>Natronincolaceae</taxon>
        <taxon>Alkaliphilus</taxon>
    </lineage>
</organism>
<dbReference type="EMBL" id="JAHLQK010000001">
    <property type="protein sequence ID" value="MBU5675528.1"/>
    <property type="molecule type" value="Genomic_DNA"/>
</dbReference>
<evidence type="ECO:0000313" key="7">
    <source>
        <dbReference type="Proteomes" id="UP000779508"/>
    </source>
</evidence>
<dbReference type="Pfam" id="PF03466">
    <property type="entry name" value="LysR_substrate"/>
    <property type="match status" value="1"/>
</dbReference>
<dbReference type="PROSITE" id="PS50931">
    <property type="entry name" value="HTH_LYSR"/>
    <property type="match status" value="1"/>
</dbReference>
<evidence type="ECO:0000313" key="6">
    <source>
        <dbReference type="EMBL" id="MBU5675528.1"/>
    </source>
</evidence>
<evidence type="ECO:0000259" key="5">
    <source>
        <dbReference type="PROSITE" id="PS50931"/>
    </source>
</evidence>
<dbReference type="InterPro" id="IPR005119">
    <property type="entry name" value="LysR_subst-bd"/>
</dbReference>
<feature type="domain" description="HTH lysR-type" evidence="5">
    <location>
        <begin position="1"/>
        <end position="58"/>
    </location>
</feature>
<comment type="similarity">
    <text evidence="1">Belongs to the LysR transcriptional regulatory family.</text>
</comment>
<dbReference type="RefSeq" id="WP_216414998.1">
    <property type="nucleotide sequence ID" value="NZ_JAHLQK010000001.1"/>
</dbReference>
<dbReference type="Proteomes" id="UP000779508">
    <property type="component" value="Unassembled WGS sequence"/>
</dbReference>
<keyword evidence="2" id="KW-0805">Transcription regulation</keyword>
<accession>A0ABS6FZM3</accession>
<evidence type="ECO:0000256" key="4">
    <source>
        <dbReference type="ARBA" id="ARBA00023163"/>
    </source>
</evidence>
<keyword evidence="7" id="KW-1185">Reference proteome</keyword>
<dbReference type="InterPro" id="IPR000847">
    <property type="entry name" value="LysR_HTH_N"/>
</dbReference>
<comment type="caution">
    <text evidence="6">The sequence shown here is derived from an EMBL/GenBank/DDBJ whole genome shotgun (WGS) entry which is preliminary data.</text>
</comment>
<name>A0ABS6FZM3_9FIRM</name>
<dbReference type="PANTHER" id="PTHR30126">
    <property type="entry name" value="HTH-TYPE TRANSCRIPTIONAL REGULATOR"/>
    <property type="match status" value="1"/>
</dbReference>
<evidence type="ECO:0000256" key="1">
    <source>
        <dbReference type="ARBA" id="ARBA00009437"/>
    </source>
</evidence>
<evidence type="ECO:0000256" key="3">
    <source>
        <dbReference type="ARBA" id="ARBA00023125"/>
    </source>
</evidence>
<dbReference type="Pfam" id="PF00126">
    <property type="entry name" value="HTH_1"/>
    <property type="match status" value="1"/>
</dbReference>